<proteinExistence type="predicted"/>
<protein>
    <recommendedName>
        <fullName evidence="2">DUF3793 domain-containing protein</fullName>
    </recommendedName>
</protein>
<dbReference type="InterPro" id="IPR024523">
    <property type="entry name" value="DUF3793"/>
</dbReference>
<dbReference type="RefSeq" id="WP_002684713.1">
    <property type="nucleotide sequence ID" value="NZ_CM001795.1"/>
</dbReference>
<dbReference type="PATRIC" id="fig|999432.5.peg.1642"/>
<dbReference type="Proteomes" id="UP000011705">
    <property type="component" value="Chromosome"/>
</dbReference>
<dbReference type="EMBL" id="AGDV01000012">
    <property type="protein sequence ID" value="EMB33222.1"/>
    <property type="molecule type" value="Genomic_DNA"/>
</dbReference>
<organism evidence="1">
    <name type="scientific">Treponema denticola H-22</name>
    <dbReference type="NCBI Taxonomy" id="999432"/>
    <lineage>
        <taxon>Bacteria</taxon>
        <taxon>Pseudomonadati</taxon>
        <taxon>Spirochaetota</taxon>
        <taxon>Spirochaetia</taxon>
        <taxon>Spirochaetales</taxon>
        <taxon>Treponemataceae</taxon>
        <taxon>Treponema</taxon>
    </lineage>
</organism>
<evidence type="ECO:0000313" key="1">
    <source>
        <dbReference type="EMBL" id="EMB33222.1"/>
    </source>
</evidence>
<accession>A0A0E2E3V2</accession>
<gene>
    <name evidence="1" type="ORF">HMPREF9726_01583</name>
</gene>
<dbReference type="Pfam" id="PF12672">
    <property type="entry name" value="DUF3793"/>
    <property type="match status" value="1"/>
</dbReference>
<dbReference type="AlphaFoldDB" id="A0A0E2E3V2"/>
<evidence type="ECO:0008006" key="2">
    <source>
        <dbReference type="Google" id="ProtNLM"/>
    </source>
</evidence>
<comment type="caution">
    <text evidence="1">The sequence shown here is derived from an EMBL/GenBank/DDBJ whole genome shotgun (WGS) entry which is preliminary data.</text>
</comment>
<sequence>MLSIANIEYNLAYSCAPCLAGIKPSNLFSISAEDFKQFFLLDKDLLEAKGFFLKVLCACERGVQILLYKKDSLETLIKDERVQAALLMFGYEPELSLEDMLALLASRMHSSQADRHCKRCCSFPHEIGLFLGYPVYDVLEYYRRNGEGCIFSGYWKVYSDAEKAAEIFNRYNECKKHFALQIEKGLRLYDLLSA</sequence>
<name>A0A0E2E3V2_TREDN</name>
<reference evidence="1" key="1">
    <citation type="submission" date="2012-01" db="EMBL/GenBank/DDBJ databases">
        <title>The Genome Sequence of Treponema denticola H-22.</title>
        <authorList>
            <consortium name="The Broad Institute Genome Sequencing Platform"/>
            <person name="Earl A."/>
            <person name="Ward D."/>
            <person name="Feldgarden M."/>
            <person name="Gevers D."/>
            <person name="Blanton J.M."/>
            <person name="Fenno C.J."/>
            <person name="Baranova O.V."/>
            <person name="Mathney J."/>
            <person name="Dewhirst F.E."/>
            <person name="Izard J."/>
            <person name="Young S.K."/>
            <person name="Zeng Q."/>
            <person name="Gargeya S."/>
            <person name="Fitzgerald M."/>
            <person name="Haas B."/>
            <person name="Abouelleil A."/>
            <person name="Alvarado L."/>
            <person name="Arachchi H.M."/>
            <person name="Berlin A."/>
            <person name="Chapman S.B."/>
            <person name="Gearin G."/>
            <person name="Goldberg J."/>
            <person name="Griggs A."/>
            <person name="Gujja S."/>
            <person name="Hansen M."/>
            <person name="Heiman D."/>
            <person name="Howarth C."/>
            <person name="Larimer J."/>
            <person name="Lui A."/>
            <person name="MacDonald P.J.P."/>
            <person name="McCowen C."/>
            <person name="Montmayeur A."/>
            <person name="Murphy C."/>
            <person name="Neiman D."/>
            <person name="Pearson M."/>
            <person name="Priest M."/>
            <person name="Roberts A."/>
            <person name="Saif S."/>
            <person name="Shea T."/>
            <person name="Sisk P."/>
            <person name="Stolte C."/>
            <person name="Sykes S."/>
            <person name="Wortman J."/>
            <person name="Nusbaum C."/>
            <person name="Birren B."/>
        </authorList>
    </citation>
    <scope>NUCLEOTIDE SEQUENCE [LARGE SCALE GENOMIC DNA]</scope>
    <source>
        <strain evidence="1">H-22</strain>
    </source>
</reference>
<dbReference type="HOGENOM" id="CLU_080981_1_0_12"/>